<dbReference type="GO" id="GO:0004175">
    <property type="term" value="F:endopeptidase activity"/>
    <property type="evidence" value="ECO:0007669"/>
    <property type="project" value="UniProtKB-ARBA"/>
</dbReference>
<evidence type="ECO:0000313" key="4">
    <source>
        <dbReference type="Proteomes" id="UP000193465"/>
    </source>
</evidence>
<keyword evidence="1" id="KW-1133">Transmembrane helix</keyword>
<name>A0A1X1TRS6_9MYCO</name>
<keyword evidence="1" id="KW-0472">Membrane</keyword>
<dbReference type="AlphaFoldDB" id="A0A1X1TRS6"/>
<feature type="domain" description="CAAX prenyl protease 2/Lysostaphin resistance protein A-like" evidence="2">
    <location>
        <begin position="143"/>
        <end position="227"/>
    </location>
</feature>
<feature type="transmembrane region" description="Helical" evidence="1">
    <location>
        <begin position="64"/>
        <end position="88"/>
    </location>
</feature>
<feature type="transmembrane region" description="Helical" evidence="1">
    <location>
        <begin position="215"/>
        <end position="237"/>
    </location>
</feature>
<dbReference type="Pfam" id="PF02517">
    <property type="entry name" value="Rce1-like"/>
    <property type="match status" value="1"/>
</dbReference>
<accession>A0A1X1TRS6</accession>
<feature type="transmembrane region" description="Helical" evidence="1">
    <location>
        <begin position="38"/>
        <end position="58"/>
    </location>
</feature>
<reference evidence="3 4" key="1">
    <citation type="submission" date="2016-01" db="EMBL/GenBank/DDBJ databases">
        <title>The new phylogeny of the genus Mycobacterium.</title>
        <authorList>
            <person name="Tarcisio F."/>
            <person name="Conor M."/>
            <person name="Antonella G."/>
            <person name="Elisabetta G."/>
            <person name="Giulia F.S."/>
            <person name="Sara T."/>
            <person name="Anna F."/>
            <person name="Clotilde B."/>
            <person name="Roberto B."/>
            <person name="Veronica D.S."/>
            <person name="Fabio R."/>
            <person name="Monica P."/>
            <person name="Olivier J."/>
            <person name="Enrico T."/>
            <person name="Nicola S."/>
        </authorList>
    </citation>
    <scope>NUCLEOTIDE SEQUENCE [LARGE SCALE GENOMIC DNA]</scope>
    <source>
        <strain evidence="3 4">ATCC 27353</strain>
    </source>
</reference>
<comment type="caution">
    <text evidence="3">The sequence shown here is derived from an EMBL/GenBank/DDBJ whole genome shotgun (WGS) entry which is preliminary data.</text>
</comment>
<organism evidence="3 4">
    <name type="scientific">Mycolicibacter engbaekii</name>
    <dbReference type="NCBI Taxonomy" id="188915"/>
    <lineage>
        <taxon>Bacteria</taxon>
        <taxon>Bacillati</taxon>
        <taxon>Actinomycetota</taxon>
        <taxon>Actinomycetes</taxon>
        <taxon>Mycobacteriales</taxon>
        <taxon>Mycobacteriaceae</taxon>
        <taxon>Mycolicibacter</taxon>
    </lineage>
</organism>
<dbReference type="InterPro" id="IPR003675">
    <property type="entry name" value="Rce1/LyrA-like_dom"/>
</dbReference>
<proteinExistence type="predicted"/>
<dbReference type="GO" id="GO:0080120">
    <property type="term" value="P:CAAX-box protein maturation"/>
    <property type="evidence" value="ECO:0007669"/>
    <property type="project" value="UniProtKB-ARBA"/>
</dbReference>
<gene>
    <name evidence="3" type="ORF">AWC02_08985</name>
</gene>
<evidence type="ECO:0000256" key="1">
    <source>
        <dbReference type="SAM" id="Phobius"/>
    </source>
</evidence>
<keyword evidence="1" id="KW-0812">Transmembrane</keyword>
<protein>
    <submittedName>
        <fullName evidence="3">Abortive infection protein</fullName>
    </submittedName>
</protein>
<dbReference type="Proteomes" id="UP000193465">
    <property type="component" value="Unassembled WGS sequence"/>
</dbReference>
<dbReference type="RefSeq" id="WP_085128382.1">
    <property type="nucleotide sequence ID" value="NZ_LQOT01000031.1"/>
</dbReference>
<dbReference type="STRING" id="188915.AWC02_08985"/>
<keyword evidence="4" id="KW-1185">Reference proteome</keyword>
<sequence length="239" mass="25325">MTQISPARPGLLREITDIITRVAPPYHEPRAVVQRRRAVVAVVVLIGAAVLSAMHNKLPGDASFYWLSLVLAAVWSVGAVVAGPLHLGVLRFRGRNERPVFTGTGVGLVLGGVFLLGGVAVQEIPLLSDQVVAILAYTTEVSWRLVVLIAIVNAIAEEIFFRGALFSAFGRRSPLVFSTLLYVAAMMAAGNLMVGVAALVLGSVCAMERRATGGVLAPVLTHLVWGLVMVLALPPLFGM</sequence>
<feature type="transmembrane region" description="Helical" evidence="1">
    <location>
        <begin position="100"/>
        <end position="121"/>
    </location>
</feature>
<evidence type="ECO:0000313" key="3">
    <source>
        <dbReference type="EMBL" id="ORV47251.1"/>
    </source>
</evidence>
<dbReference type="EMBL" id="LQOT01000031">
    <property type="protein sequence ID" value="ORV47251.1"/>
    <property type="molecule type" value="Genomic_DNA"/>
</dbReference>
<feature type="transmembrane region" description="Helical" evidence="1">
    <location>
        <begin position="180"/>
        <end position="203"/>
    </location>
</feature>
<evidence type="ECO:0000259" key="2">
    <source>
        <dbReference type="Pfam" id="PF02517"/>
    </source>
</evidence>